<feature type="region of interest" description="Disordered" evidence="2">
    <location>
        <begin position="482"/>
        <end position="508"/>
    </location>
</feature>
<dbReference type="EMBL" id="BRXX01000082">
    <property type="protein sequence ID" value="GMH88538.1"/>
    <property type="molecule type" value="Genomic_DNA"/>
</dbReference>
<keyword evidence="5" id="KW-1185">Reference proteome</keyword>
<feature type="coiled-coil region" evidence="1">
    <location>
        <begin position="151"/>
        <end position="178"/>
    </location>
</feature>
<evidence type="ECO:0000256" key="3">
    <source>
        <dbReference type="SAM" id="Phobius"/>
    </source>
</evidence>
<dbReference type="Proteomes" id="UP001165160">
    <property type="component" value="Unassembled WGS sequence"/>
</dbReference>
<feature type="region of interest" description="Disordered" evidence="2">
    <location>
        <begin position="352"/>
        <end position="400"/>
    </location>
</feature>
<evidence type="ECO:0000313" key="5">
    <source>
        <dbReference type="Proteomes" id="UP001165160"/>
    </source>
</evidence>
<evidence type="ECO:0000313" key="4">
    <source>
        <dbReference type="EMBL" id="GMH88538.1"/>
    </source>
</evidence>
<feature type="region of interest" description="Disordered" evidence="2">
    <location>
        <begin position="423"/>
        <end position="444"/>
    </location>
</feature>
<feature type="compositionally biased region" description="Pro residues" evidence="2">
    <location>
        <begin position="380"/>
        <end position="396"/>
    </location>
</feature>
<gene>
    <name evidence="4" type="ORF">TrVE_jg6989</name>
</gene>
<keyword evidence="3" id="KW-0812">Transmembrane</keyword>
<feature type="compositionally biased region" description="Basic and acidic residues" evidence="2">
    <location>
        <begin position="359"/>
        <end position="371"/>
    </location>
</feature>
<feature type="region of interest" description="Disordered" evidence="2">
    <location>
        <begin position="1"/>
        <end position="87"/>
    </location>
</feature>
<organism evidence="4 5">
    <name type="scientific">Triparma verrucosa</name>
    <dbReference type="NCBI Taxonomy" id="1606542"/>
    <lineage>
        <taxon>Eukaryota</taxon>
        <taxon>Sar</taxon>
        <taxon>Stramenopiles</taxon>
        <taxon>Ochrophyta</taxon>
        <taxon>Bolidophyceae</taxon>
        <taxon>Parmales</taxon>
        <taxon>Triparmaceae</taxon>
        <taxon>Triparma</taxon>
    </lineage>
</organism>
<accession>A0A9W7BKY7</accession>
<keyword evidence="3" id="KW-1133">Transmembrane helix</keyword>
<keyword evidence="3" id="KW-0472">Membrane</keyword>
<proteinExistence type="predicted"/>
<sequence>MSSHSSSGSPNAIRPTPQSLSLMQQHANARRRSEEKIGISPEAPRKHSTSSSANGGPALRRGSGKNGVNNRTIGRERGNSDGAMEQAQNVIGMRVGKVEKSLDEAFRIMDERRRTAMQEKEELLSQILKIKGQNDNFKSSLQAKEYDRIDAKKVETYLRALEEQIMVLSRQLERAKRDSFKLSVVTGEKVTAARKLVASLRVVFFLLLGCVVVFVPEFGLKGGWGLGGGGEEGGLKLPLRGANDTAMEHVMAMQDYVWDNINWRDCMDRYGVFSITCILLHIVFETGGQQAKRGGKSWLKSMIDEGVVLWSLSVVVRSLVGVAEALATVIVITATGMALRADWRKATDDDIVEEEGDGDNTRSRAAREKALKVKALSSPDPSPEMSPAPSPAPDVPFPIKRKDSEHLFDHVYEEVQVREKIRAKAHSEPGTPPTLPKDTSSDLSALNDSVPVVNKDTGETMDLQFLEELNSQCHVFASDASTRGGIRSSSEGPPNFFTPPGRTTSSKDQEFMVDSNHKEFWSDLRQDRKKKVGMLTKLNGVRKKIHIPKGVGVPKFGGKSGK</sequence>
<comment type="caution">
    <text evidence="4">The sequence shown here is derived from an EMBL/GenBank/DDBJ whole genome shotgun (WGS) entry which is preliminary data.</text>
</comment>
<evidence type="ECO:0000256" key="2">
    <source>
        <dbReference type="SAM" id="MobiDB-lite"/>
    </source>
</evidence>
<name>A0A9W7BKY7_9STRA</name>
<keyword evidence="1" id="KW-0175">Coiled coil</keyword>
<evidence type="ECO:0000256" key="1">
    <source>
        <dbReference type="SAM" id="Coils"/>
    </source>
</evidence>
<feature type="transmembrane region" description="Helical" evidence="3">
    <location>
        <begin position="196"/>
        <end position="215"/>
    </location>
</feature>
<protein>
    <submittedName>
        <fullName evidence="4">Uncharacterized protein</fullName>
    </submittedName>
</protein>
<reference evidence="5" key="1">
    <citation type="journal article" date="2023" name="Commun. Biol.">
        <title>Genome analysis of Parmales, the sister group of diatoms, reveals the evolutionary specialization of diatoms from phago-mixotrophs to photoautotrophs.</title>
        <authorList>
            <person name="Ban H."/>
            <person name="Sato S."/>
            <person name="Yoshikawa S."/>
            <person name="Yamada K."/>
            <person name="Nakamura Y."/>
            <person name="Ichinomiya M."/>
            <person name="Sato N."/>
            <person name="Blanc-Mathieu R."/>
            <person name="Endo H."/>
            <person name="Kuwata A."/>
            <person name="Ogata H."/>
        </authorList>
    </citation>
    <scope>NUCLEOTIDE SEQUENCE [LARGE SCALE GENOMIC DNA]</scope>
    <source>
        <strain evidence="5">NIES 3699</strain>
    </source>
</reference>
<feature type="compositionally biased region" description="Polar residues" evidence="2">
    <location>
        <begin position="1"/>
        <end position="27"/>
    </location>
</feature>
<dbReference type="AlphaFoldDB" id="A0A9W7BKY7"/>